<dbReference type="InterPro" id="IPR044862">
    <property type="entry name" value="Pro_4_hyd_alph_FE2OG_OXY"/>
</dbReference>
<dbReference type="PANTHER" id="PTHR10869">
    <property type="entry name" value="PROLYL 4-HYDROXYLASE ALPHA SUBUNIT"/>
    <property type="match status" value="1"/>
</dbReference>
<dbReference type="RefSeq" id="WP_184078132.1">
    <property type="nucleotide sequence ID" value="NZ_JACIJP010000001.1"/>
</dbReference>
<evidence type="ECO:0000313" key="9">
    <source>
        <dbReference type="Proteomes" id="UP000552700"/>
    </source>
</evidence>
<evidence type="ECO:0000256" key="3">
    <source>
        <dbReference type="ARBA" id="ARBA00022896"/>
    </source>
</evidence>
<dbReference type="Proteomes" id="UP000552700">
    <property type="component" value="Unassembled WGS sequence"/>
</dbReference>
<dbReference type="InterPro" id="IPR006620">
    <property type="entry name" value="Pro_4_hyd_alph"/>
</dbReference>
<evidence type="ECO:0000256" key="1">
    <source>
        <dbReference type="ARBA" id="ARBA00001961"/>
    </source>
</evidence>
<dbReference type="GO" id="GO:0005506">
    <property type="term" value="F:iron ion binding"/>
    <property type="evidence" value="ECO:0007669"/>
    <property type="project" value="InterPro"/>
</dbReference>
<comment type="cofactor">
    <cofactor evidence="1">
        <name>L-ascorbate</name>
        <dbReference type="ChEBI" id="CHEBI:38290"/>
    </cofactor>
</comment>
<keyword evidence="5 8" id="KW-0560">Oxidoreductase</keyword>
<dbReference type="InterPro" id="IPR045054">
    <property type="entry name" value="P4HA-like"/>
</dbReference>
<keyword evidence="4" id="KW-0223">Dioxygenase</keyword>
<reference evidence="8 9" key="1">
    <citation type="submission" date="2020-08" db="EMBL/GenBank/DDBJ databases">
        <title>Genomic Encyclopedia of Type Strains, Phase IV (KMG-IV): sequencing the most valuable type-strain genomes for metagenomic binning, comparative biology and taxonomic classification.</title>
        <authorList>
            <person name="Goeker M."/>
        </authorList>
    </citation>
    <scope>NUCLEOTIDE SEQUENCE [LARGE SCALE GENOMIC DNA]</scope>
    <source>
        <strain evidence="8 9">DSM 102255</strain>
    </source>
</reference>
<evidence type="ECO:0000313" key="8">
    <source>
        <dbReference type="EMBL" id="MBB6123317.1"/>
    </source>
</evidence>
<name>A0A841IXG1_9SPHN</name>
<evidence type="ECO:0000256" key="4">
    <source>
        <dbReference type="ARBA" id="ARBA00022964"/>
    </source>
</evidence>
<protein>
    <submittedName>
        <fullName evidence="8">Prolyl 4-hydroxylase</fullName>
        <ecNumber evidence="8">1.14.11.2</ecNumber>
    </submittedName>
</protein>
<keyword evidence="3" id="KW-0847">Vitamin C</keyword>
<dbReference type="PANTHER" id="PTHR10869:SF246">
    <property type="entry name" value="TRANSMEMBRANE PROLYL 4-HYDROXYLASE"/>
    <property type="match status" value="1"/>
</dbReference>
<feature type="domain" description="Fe2OG dioxygenase" evidence="7">
    <location>
        <begin position="112"/>
        <end position="221"/>
    </location>
</feature>
<evidence type="ECO:0000256" key="2">
    <source>
        <dbReference type="ARBA" id="ARBA00022723"/>
    </source>
</evidence>
<dbReference type="InterPro" id="IPR005123">
    <property type="entry name" value="Oxoglu/Fe-dep_dioxygenase_dom"/>
</dbReference>
<evidence type="ECO:0000256" key="6">
    <source>
        <dbReference type="ARBA" id="ARBA00023004"/>
    </source>
</evidence>
<evidence type="ECO:0000256" key="5">
    <source>
        <dbReference type="ARBA" id="ARBA00023002"/>
    </source>
</evidence>
<comment type="caution">
    <text evidence="8">The sequence shown here is derived from an EMBL/GenBank/DDBJ whole genome shotgun (WGS) entry which is preliminary data.</text>
</comment>
<dbReference type="GO" id="GO:0004656">
    <property type="term" value="F:procollagen-proline 4-dioxygenase activity"/>
    <property type="evidence" value="ECO:0007669"/>
    <property type="project" value="UniProtKB-EC"/>
</dbReference>
<dbReference type="EC" id="1.14.11.2" evidence="8"/>
<accession>A0A841IXG1</accession>
<organism evidence="8 9">
    <name type="scientific">Sphingobium subterraneum</name>
    <dbReference type="NCBI Taxonomy" id="627688"/>
    <lineage>
        <taxon>Bacteria</taxon>
        <taxon>Pseudomonadati</taxon>
        <taxon>Pseudomonadota</taxon>
        <taxon>Alphaproteobacteria</taxon>
        <taxon>Sphingomonadales</taxon>
        <taxon>Sphingomonadaceae</taxon>
        <taxon>Sphingobium</taxon>
    </lineage>
</organism>
<dbReference type="EMBL" id="JACIJP010000001">
    <property type="protein sequence ID" value="MBB6123317.1"/>
    <property type="molecule type" value="Genomic_DNA"/>
</dbReference>
<evidence type="ECO:0000259" key="7">
    <source>
        <dbReference type="PROSITE" id="PS51471"/>
    </source>
</evidence>
<keyword evidence="2" id="KW-0479">Metal-binding</keyword>
<dbReference type="AlphaFoldDB" id="A0A841IXG1"/>
<keyword evidence="6" id="KW-0408">Iron</keyword>
<proteinExistence type="predicted"/>
<dbReference type="Gene3D" id="2.60.120.620">
    <property type="entry name" value="q2cbj1_9rhob like domain"/>
    <property type="match status" value="1"/>
</dbReference>
<dbReference type="GO" id="GO:0031418">
    <property type="term" value="F:L-ascorbic acid binding"/>
    <property type="evidence" value="ECO:0007669"/>
    <property type="project" value="UniProtKB-KW"/>
</dbReference>
<dbReference type="Pfam" id="PF13640">
    <property type="entry name" value="2OG-FeII_Oxy_3"/>
    <property type="match status" value="1"/>
</dbReference>
<keyword evidence="9" id="KW-1185">Reference proteome</keyword>
<dbReference type="SMART" id="SM00702">
    <property type="entry name" value="P4Hc"/>
    <property type="match status" value="1"/>
</dbReference>
<dbReference type="PROSITE" id="PS51471">
    <property type="entry name" value="FE2OG_OXY"/>
    <property type="match status" value="1"/>
</dbReference>
<sequence length="228" mass="25152">MTNTIYDDGASASPARAKLGAKVRAKLSRNPMVTRIANPKLEIFGRAHFATPQECAAMRAMIDAGAEPSALFSGSSGSEYRSSYSCHLDAHDPLVIGLTNRIVALTGLDPTTGETIQGQRYTQGQEYRLHCDYFGITASYWPRMRAQGGQRCWTAMMYLSDVEEGGETQFAQCGFMIPPREGMILIWNNLRPDGSPNPDSLHAALPVVKGTKYVLTKWFRERPWTPGS</sequence>
<gene>
    <name evidence="8" type="ORF">FHS92_001024</name>
</gene>